<accession>A0A644WVG6</accession>
<evidence type="ECO:0000313" key="2">
    <source>
        <dbReference type="EMBL" id="MPM07915.1"/>
    </source>
</evidence>
<sequence length="40" mass="4348">MFAVSGQGLKPAYTCGTYHRQGLKGCTSHRVHVEVLDQTA</sequence>
<evidence type="ECO:0000259" key="1">
    <source>
        <dbReference type="Pfam" id="PF13408"/>
    </source>
</evidence>
<reference evidence="2" key="1">
    <citation type="submission" date="2019-08" db="EMBL/GenBank/DDBJ databases">
        <authorList>
            <person name="Kucharzyk K."/>
            <person name="Murdoch R.W."/>
            <person name="Higgins S."/>
            <person name="Loffler F."/>
        </authorList>
    </citation>
    <scope>NUCLEOTIDE SEQUENCE</scope>
</reference>
<dbReference type="EMBL" id="VSSQ01001390">
    <property type="protein sequence ID" value="MPM07915.1"/>
    <property type="molecule type" value="Genomic_DNA"/>
</dbReference>
<gene>
    <name evidence="2" type="ORF">SDC9_54226</name>
</gene>
<dbReference type="InterPro" id="IPR025827">
    <property type="entry name" value="Zn_ribbon_recom_dom"/>
</dbReference>
<proteinExistence type="predicted"/>
<feature type="domain" description="Recombinase zinc beta ribbon" evidence="1">
    <location>
        <begin position="3"/>
        <end position="39"/>
    </location>
</feature>
<organism evidence="2">
    <name type="scientific">bioreactor metagenome</name>
    <dbReference type="NCBI Taxonomy" id="1076179"/>
    <lineage>
        <taxon>unclassified sequences</taxon>
        <taxon>metagenomes</taxon>
        <taxon>ecological metagenomes</taxon>
    </lineage>
</organism>
<dbReference type="Pfam" id="PF13408">
    <property type="entry name" value="Zn_ribbon_recom"/>
    <property type="match status" value="1"/>
</dbReference>
<dbReference type="AlphaFoldDB" id="A0A644WVG6"/>
<name>A0A644WVG6_9ZZZZ</name>
<protein>
    <recommendedName>
        <fullName evidence="1">Recombinase zinc beta ribbon domain-containing protein</fullName>
    </recommendedName>
</protein>
<comment type="caution">
    <text evidence="2">The sequence shown here is derived from an EMBL/GenBank/DDBJ whole genome shotgun (WGS) entry which is preliminary data.</text>
</comment>